<sequence length="730" mass="81263">MSESRESIYEHKPLSSPRSIRIIKLKGTHRSLRSRLSRLAPAADEQPQPLEVELDEVSLDSSSPLSYEALSYTWDGQKADRSIKCHGRTMLVTRNCEMALFGLRTKSTRCLWIDSICINQKSVAEKNTQVPLMGEIYGKCSKVLVWLGKATEASDQALQYLRDISGIVRQMAAQNPTQWMMMYSSTAGGPDLNIPPNVMKRIEDRRKIFRERNKQIYGREGTPSSNMLSDIFSRLWFSRMWTVQELVLGHRALIVCGNQELPWADFVSTMVLLARIEQSASSTAVITNDAVFFPKLQIYQQLRGHVHPALNAGMVSARQQDARKMSAILTMLHPLSSWDPRDKLYALHACFGALGIRDLPPVDYNLPVAQVYGAYARATMVREQSLDLLYALDHKRSVQGLASWSPDWSSYGSVWKICRERFAATGDSKASFMFAGPEDGELHLAGVVIATIKHRPSLNLPPRGRDSGSGINDDHRQQQQDLELLLANMTQQVQTWQEWARLASSQSSNTSSTANSSGYYQPTNQTWPDAFLRTMLQDGVTGPLPHQVLPAEVLDEFWNWIGILFAYAQPDDDPNKKEIVDMVDEAVKFALARPAVRLVYFPEGGVGVEQQQQSAVVVNTPAWRIMMAINYGGARAINAQIFEKTAGRTFFVTEAGYMGTGSELIRAGDLVVLVAGMTVPMIMRSESHDGGGGTGSNSYYSLVCPAYVHGVMNGEKWPANGEGLINLTIK</sequence>
<gene>
    <name evidence="2" type="ORF">B0H66DRAFT_565681</name>
</gene>
<dbReference type="PANTHER" id="PTHR24148">
    <property type="entry name" value="ANKYRIN REPEAT DOMAIN-CONTAINING PROTEIN 39 HOMOLOG-RELATED"/>
    <property type="match status" value="1"/>
</dbReference>
<evidence type="ECO:0000259" key="1">
    <source>
        <dbReference type="Pfam" id="PF06985"/>
    </source>
</evidence>
<protein>
    <submittedName>
        <fullName evidence="2">Heterokaryon incompatibility protein-domain-containing protein</fullName>
    </submittedName>
</protein>
<proteinExistence type="predicted"/>
<dbReference type="AlphaFoldDB" id="A0AAE0M2K6"/>
<dbReference type="Pfam" id="PF06985">
    <property type="entry name" value="HET"/>
    <property type="match status" value="1"/>
</dbReference>
<dbReference type="EMBL" id="JAUEDM010000006">
    <property type="protein sequence ID" value="KAK3315634.1"/>
    <property type="molecule type" value="Genomic_DNA"/>
</dbReference>
<dbReference type="Pfam" id="PF26639">
    <property type="entry name" value="Het-6_barrel"/>
    <property type="match status" value="1"/>
</dbReference>
<reference evidence="2" key="1">
    <citation type="journal article" date="2023" name="Mol. Phylogenet. Evol.">
        <title>Genome-scale phylogeny and comparative genomics of the fungal order Sordariales.</title>
        <authorList>
            <person name="Hensen N."/>
            <person name="Bonometti L."/>
            <person name="Westerberg I."/>
            <person name="Brannstrom I.O."/>
            <person name="Guillou S."/>
            <person name="Cros-Aarteil S."/>
            <person name="Calhoun S."/>
            <person name="Haridas S."/>
            <person name="Kuo A."/>
            <person name="Mondo S."/>
            <person name="Pangilinan J."/>
            <person name="Riley R."/>
            <person name="LaButti K."/>
            <person name="Andreopoulos B."/>
            <person name="Lipzen A."/>
            <person name="Chen C."/>
            <person name="Yan M."/>
            <person name="Daum C."/>
            <person name="Ng V."/>
            <person name="Clum A."/>
            <person name="Steindorff A."/>
            <person name="Ohm R.A."/>
            <person name="Martin F."/>
            <person name="Silar P."/>
            <person name="Natvig D.O."/>
            <person name="Lalanne C."/>
            <person name="Gautier V."/>
            <person name="Ament-Velasquez S.L."/>
            <person name="Kruys A."/>
            <person name="Hutchinson M.I."/>
            <person name="Powell A.J."/>
            <person name="Barry K."/>
            <person name="Miller A.N."/>
            <person name="Grigoriev I.V."/>
            <person name="Debuchy R."/>
            <person name="Gladieux P."/>
            <person name="Hiltunen Thoren M."/>
            <person name="Johannesson H."/>
        </authorList>
    </citation>
    <scope>NUCLEOTIDE SEQUENCE</scope>
    <source>
        <strain evidence="2">CBS 118394</strain>
    </source>
</reference>
<evidence type="ECO:0000313" key="2">
    <source>
        <dbReference type="EMBL" id="KAK3315634.1"/>
    </source>
</evidence>
<name>A0AAE0M2K6_9PEZI</name>
<dbReference type="Proteomes" id="UP001283341">
    <property type="component" value="Unassembled WGS sequence"/>
</dbReference>
<reference evidence="2" key="2">
    <citation type="submission" date="2023-06" db="EMBL/GenBank/DDBJ databases">
        <authorList>
            <consortium name="Lawrence Berkeley National Laboratory"/>
            <person name="Haridas S."/>
            <person name="Hensen N."/>
            <person name="Bonometti L."/>
            <person name="Westerberg I."/>
            <person name="Brannstrom I.O."/>
            <person name="Guillou S."/>
            <person name="Cros-Aarteil S."/>
            <person name="Calhoun S."/>
            <person name="Kuo A."/>
            <person name="Mondo S."/>
            <person name="Pangilinan J."/>
            <person name="Riley R."/>
            <person name="Labutti K."/>
            <person name="Andreopoulos B."/>
            <person name="Lipzen A."/>
            <person name="Chen C."/>
            <person name="Yanf M."/>
            <person name="Daum C."/>
            <person name="Ng V."/>
            <person name="Clum A."/>
            <person name="Steindorff A."/>
            <person name="Ohm R."/>
            <person name="Martin F."/>
            <person name="Silar P."/>
            <person name="Natvig D."/>
            <person name="Lalanne C."/>
            <person name="Gautier V."/>
            <person name="Ament-Velasquez S.L."/>
            <person name="Kruys A."/>
            <person name="Hutchinson M.I."/>
            <person name="Powell A.J."/>
            <person name="Barry K."/>
            <person name="Miller A.N."/>
            <person name="Grigoriev I.V."/>
            <person name="Debuchy R."/>
            <person name="Gladieux P."/>
            <person name="Thoren M.H."/>
            <person name="Johannesson H."/>
        </authorList>
    </citation>
    <scope>NUCLEOTIDE SEQUENCE</scope>
    <source>
        <strain evidence="2">CBS 118394</strain>
    </source>
</reference>
<organism evidence="2 3">
    <name type="scientific">Apodospora peruviana</name>
    <dbReference type="NCBI Taxonomy" id="516989"/>
    <lineage>
        <taxon>Eukaryota</taxon>
        <taxon>Fungi</taxon>
        <taxon>Dikarya</taxon>
        <taxon>Ascomycota</taxon>
        <taxon>Pezizomycotina</taxon>
        <taxon>Sordariomycetes</taxon>
        <taxon>Sordariomycetidae</taxon>
        <taxon>Sordariales</taxon>
        <taxon>Lasiosphaeriaceae</taxon>
        <taxon>Apodospora</taxon>
    </lineage>
</organism>
<dbReference type="InterPro" id="IPR010730">
    <property type="entry name" value="HET"/>
</dbReference>
<feature type="domain" description="Heterokaryon incompatibility" evidence="1">
    <location>
        <begin position="67"/>
        <end position="245"/>
    </location>
</feature>
<dbReference type="InterPro" id="IPR052895">
    <property type="entry name" value="HetReg/Transcr_Mod"/>
</dbReference>
<dbReference type="PANTHER" id="PTHR24148:SF79">
    <property type="entry name" value="HETEROKARYON INCOMPATIBILITY DOMAIN-CONTAINING PROTEIN"/>
    <property type="match status" value="1"/>
</dbReference>
<accession>A0AAE0M2K6</accession>
<evidence type="ECO:0000313" key="3">
    <source>
        <dbReference type="Proteomes" id="UP001283341"/>
    </source>
</evidence>
<comment type="caution">
    <text evidence="2">The sequence shown here is derived from an EMBL/GenBank/DDBJ whole genome shotgun (WGS) entry which is preliminary data.</text>
</comment>
<keyword evidence="3" id="KW-1185">Reference proteome</keyword>